<dbReference type="EMBL" id="SNRY01000492">
    <property type="protein sequence ID" value="KAA6339993.1"/>
    <property type="molecule type" value="Genomic_DNA"/>
</dbReference>
<dbReference type="Pfam" id="PF13715">
    <property type="entry name" value="CarbopepD_reg_2"/>
    <property type="match status" value="1"/>
</dbReference>
<dbReference type="InterPro" id="IPR008969">
    <property type="entry name" value="CarboxyPept-like_regulatory"/>
</dbReference>
<sequence>MKSVILFVFAGILAVIQTVSAQNTSIKGKISDATNHNPIEYANVLLLKSDSTFVSGASSDFEGAFEIKNVPAGSYLLSASYLGYETLYTPLNQGNEDSFTNILLKQSTVTLKEVTIQARSVIQKADRMLVLPSETQVRTSTGGIDLLQKMQLPRIYIDPISENVSTSGSGEVQLRLNGVQVTRAEISALRPTDIQRIEYHEDPGARYGKAAAVIDYITTQKTESGGNVKGMAGSHLDWKSSQDRLSFQYNLGKSEFSANADYAYQNIDQMRNYDERFVFPDRELHRIETGEPTHTIKHLLNTTVNYSLTEKDKYFFNARLRYSLEKLPYSINDRNSTLIMAHDTFSIYDHASERNRIPALDLYFQRNLKNNQLLIFNVVGTQIKSDYSRTYNETQSDNRLTDLYSTISGNKYSLIAEGIYEKRTNVGVFTGGVKHTQAYTENQYSGTVDADVSMVQAESYVYAEYQLKHGKWGYMANLAGERFYFSQKGNTTERFALLPSARITFAPNSDWNFRYRVNLQNTIPSLAYLNDVEQQIDPLQVRRGNPNLKSFQTLAQSLSVGFNQKIVSIDLLLGYNYEFNPVMESVLYENDVFVRTYGNQKNFQTLSAEPTLKLKPWKNYLSISIAPRFSHFVSNGNNYSHTFDMTSLRIGIDGYYKNWNATIMTASVPQLNYFYGEQGATSTMMSVVGIGYKQKNWSALVGSMNPLGIKMKMKSENFSSLNPVVSDAWNDGMKQKITVRFTWNLDFGKQFKGVNRRMENKDENSGIMSGGKE</sequence>
<gene>
    <name evidence="1" type="ORF">EZS27_012115</name>
</gene>
<organism evidence="1">
    <name type="scientific">termite gut metagenome</name>
    <dbReference type="NCBI Taxonomy" id="433724"/>
    <lineage>
        <taxon>unclassified sequences</taxon>
        <taxon>metagenomes</taxon>
        <taxon>organismal metagenomes</taxon>
    </lineage>
</organism>
<dbReference type="AlphaFoldDB" id="A0A5J4S3U6"/>
<name>A0A5J4S3U6_9ZZZZ</name>
<keyword evidence="1" id="KW-0675">Receptor</keyword>
<proteinExistence type="predicted"/>
<accession>A0A5J4S3U6</accession>
<reference evidence="1" key="1">
    <citation type="submission" date="2019-03" db="EMBL/GenBank/DDBJ databases">
        <title>Single cell metagenomics reveals metabolic interactions within the superorganism composed of flagellate Streblomastix strix and complex community of Bacteroidetes bacteria on its surface.</title>
        <authorList>
            <person name="Treitli S.C."/>
            <person name="Kolisko M."/>
            <person name="Husnik F."/>
            <person name="Keeling P."/>
            <person name="Hampl V."/>
        </authorList>
    </citation>
    <scope>NUCLEOTIDE SEQUENCE</scope>
    <source>
        <strain evidence="1">STM</strain>
    </source>
</reference>
<dbReference type="SUPFAM" id="SSF56935">
    <property type="entry name" value="Porins"/>
    <property type="match status" value="1"/>
</dbReference>
<dbReference type="Gene3D" id="2.60.40.1120">
    <property type="entry name" value="Carboxypeptidase-like, regulatory domain"/>
    <property type="match status" value="1"/>
</dbReference>
<evidence type="ECO:0000313" key="1">
    <source>
        <dbReference type="EMBL" id="KAA6339993.1"/>
    </source>
</evidence>
<dbReference type="SUPFAM" id="SSF49464">
    <property type="entry name" value="Carboxypeptidase regulatory domain-like"/>
    <property type="match status" value="1"/>
</dbReference>
<comment type="caution">
    <text evidence="1">The sequence shown here is derived from an EMBL/GenBank/DDBJ whole genome shotgun (WGS) entry which is preliminary data.</text>
</comment>
<protein>
    <submittedName>
        <fullName evidence="1">TonB-dependent receptor</fullName>
    </submittedName>
</protein>